<evidence type="ECO:0000256" key="7">
    <source>
        <dbReference type="SAM" id="Phobius"/>
    </source>
</evidence>
<protein>
    <submittedName>
        <fullName evidence="9">Proly 4-hydroxylase</fullName>
    </submittedName>
</protein>
<dbReference type="EMBL" id="GL349442">
    <property type="protein sequence ID" value="KNC46346.1"/>
    <property type="molecule type" value="Genomic_DNA"/>
</dbReference>
<accession>A0A0L0D2C2</accession>
<dbReference type="PROSITE" id="PS51471">
    <property type="entry name" value="FE2OG_OXY"/>
    <property type="match status" value="1"/>
</dbReference>
<keyword evidence="3" id="KW-0223">Dioxygenase</keyword>
<evidence type="ECO:0000259" key="8">
    <source>
        <dbReference type="PROSITE" id="PS51471"/>
    </source>
</evidence>
<evidence type="ECO:0000256" key="6">
    <source>
        <dbReference type="SAM" id="MobiDB-lite"/>
    </source>
</evidence>
<dbReference type="GO" id="GO:0004656">
    <property type="term" value="F:procollagen-proline 4-dioxygenase activity"/>
    <property type="evidence" value="ECO:0007669"/>
    <property type="project" value="TreeGrafter"/>
</dbReference>
<feature type="compositionally biased region" description="Basic and acidic residues" evidence="6">
    <location>
        <begin position="36"/>
        <end position="48"/>
    </location>
</feature>
<dbReference type="GO" id="GO:0031418">
    <property type="term" value="F:L-ascorbic acid binding"/>
    <property type="evidence" value="ECO:0007669"/>
    <property type="project" value="InterPro"/>
</dbReference>
<evidence type="ECO:0000256" key="3">
    <source>
        <dbReference type="ARBA" id="ARBA00022964"/>
    </source>
</evidence>
<feature type="domain" description="Fe2OG dioxygenase" evidence="8">
    <location>
        <begin position="343"/>
        <end position="475"/>
    </location>
</feature>
<feature type="transmembrane region" description="Helical" evidence="7">
    <location>
        <begin position="95"/>
        <end position="120"/>
    </location>
</feature>
<keyword evidence="7" id="KW-1133">Transmembrane helix</keyword>
<dbReference type="STRING" id="461836.A0A0L0D2C2"/>
<evidence type="ECO:0000313" key="10">
    <source>
        <dbReference type="Proteomes" id="UP000054408"/>
    </source>
</evidence>
<dbReference type="InterPro" id="IPR044862">
    <property type="entry name" value="Pro_4_hyd_alph_FE2OG_OXY"/>
</dbReference>
<feature type="region of interest" description="Disordered" evidence="6">
    <location>
        <begin position="1"/>
        <end position="48"/>
    </location>
</feature>
<evidence type="ECO:0000256" key="1">
    <source>
        <dbReference type="ARBA" id="ARBA00001961"/>
    </source>
</evidence>
<dbReference type="SMART" id="SM00702">
    <property type="entry name" value="P4Hc"/>
    <property type="match status" value="1"/>
</dbReference>
<dbReference type="GO" id="GO:0005783">
    <property type="term" value="C:endoplasmic reticulum"/>
    <property type="evidence" value="ECO:0007669"/>
    <property type="project" value="TreeGrafter"/>
</dbReference>
<dbReference type="PANTHER" id="PTHR10869">
    <property type="entry name" value="PROLYL 4-HYDROXYLASE ALPHA SUBUNIT"/>
    <property type="match status" value="1"/>
</dbReference>
<evidence type="ECO:0000256" key="2">
    <source>
        <dbReference type="ARBA" id="ARBA00022723"/>
    </source>
</evidence>
<dbReference type="Proteomes" id="UP000054408">
    <property type="component" value="Unassembled WGS sequence"/>
</dbReference>
<evidence type="ECO:0000256" key="5">
    <source>
        <dbReference type="ARBA" id="ARBA00023004"/>
    </source>
</evidence>
<dbReference type="OrthoDB" id="420380at2759"/>
<keyword evidence="4" id="KW-0560">Oxidoreductase</keyword>
<evidence type="ECO:0000256" key="4">
    <source>
        <dbReference type="ARBA" id="ARBA00023002"/>
    </source>
</evidence>
<keyword evidence="7" id="KW-0472">Membrane</keyword>
<dbReference type="Pfam" id="PF13640">
    <property type="entry name" value="2OG-FeII_Oxy_3"/>
    <property type="match status" value="1"/>
</dbReference>
<gene>
    <name evidence="9" type="ORF">AMSG_02798</name>
</gene>
<dbReference type="Gene3D" id="2.60.120.620">
    <property type="entry name" value="q2cbj1_9rhob like domain"/>
    <property type="match status" value="1"/>
</dbReference>
<dbReference type="PANTHER" id="PTHR10869:SF246">
    <property type="entry name" value="TRANSMEMBRANE PROLYL 4-HYDROXYLASE"/>
    <property type="match status" value="1"/>
</dbReference>
<proteinExistence type="predicted"/>
<reference evidence="9 10" key="1">
    <citation type="submission" date="2010-05" db="EMBL/GenBank/DDBJ databases">
        <title>The Genome Sequence of Thecamonas trahens ATCC 50062.</title>
        <authorList>
            <consortium name="The Broad Institute Genome Sequencing Platform"/>
            <person name="Russ C."/>
            <person name="Cuomo C."/>
            <person name="Shea T."/>
            <person name="Young S.K."/>
            <person name="Zeng Q."/>
            <person name="Koehrsen M."/>
            <person name="Haas B."/>
            <person name="Borodovsky M."/>
            <person name="Guigo R."/>
            <person name="Alvarado L."/>
            <person name="Berlin A."/>
            <person name="Bochicchio J."/>
            <person name="Borenstein D."/>
            <person name="Chapman S."/>
            <person name="Chen Z."/>
            <person name="Freedman E."/>
            <person name="Gellesch M."/>
            <person name="Goldberg J."/>
            <person name="Griggs A."/>
            <person name="Gujja S."/>
            <person name="Heilman E."/>
            <person name="Heiman D."/>
            <person name="Hepburn T."/>
            <person name="Howarth C."/>
            <person name="Jen D."/>
            <person name="Larson L."/>
            <person name="Mehta T."/>
            <person name="Park D."/>
            <person name="Pearson M."/>
            <person name="Roberts A."/>
            <person name="Saif S."/>
            <person name="Shenoy N."/>
            <person name="Sisk P."/>
            <person name="Stolte C."/>
            <person name="Sykes S."/>
            <person name="Thomson T."/>
            <person name="Walk T."/>
            <person name="White J."/>
            <person name="Yandava C."/>
            <person name="Burger G."/>
            <person name="Gray M.W."/>
            <person name="Holland P.W.H."/>
            <person name="King N."/>
            <person name="Lang F.B.F."/>
            <person name="Roger A.J."/>
            <person name="Ruiz-Trillo I."/>
            <person name="Lander E."/>
            <person name="Nusbaum C."/>
        </authorList>
    </citation>
    <scope>NUCLEOTIDE SEQUENCE [LARGE SCALE GENOMIC DNA]</scope>
    <source>
        <strain evidence="9 10">ATCC 50062</strain>
    </source>
</reference>
<dbReference type="InterPro" id="IPR005123">
    <property type="entry name" value="Oxoglu/Fe-dep_dioxygenase_dom"/>
</dbReference>
<comment type="cofactor">
    <cofactor evidence="1">
        <name>L-ascorbate</name>
        <dbReference type="ChEBI" id="CHEBI:38290"/>
    </cofactor>
</comment>
<dbReference type="GeneID" id="25562450"/>
<dbReference type="AlphaFoldDB" id="A0A0L0D2C2"/>
<keyword evidence="5" id="KW-0408">Iron</keyword>
<organism evidence="9 10">
    <name type="scientific">Thecamonas trahens ATCC 50062</name>
    <dbReference type="NCBI Taxonomy" id="461836"/>
    <lineage>
        <taxon>Eukaryota</taxon>
        <taxon>Apusozoa</taxon>
        <taxon>Apusomonadida</taxon>
        <taxon>Apusomonadidae</taxon>
        <taxon>Thecamonas</taxon>
    </lineage>
</organism>
<keyword evidence="7" id="KW-0812">Transmembrane</keyword>
<name>A0A0L0D2C2_THETB</name>
<sequence length="483" mass="52320">MAKVKGQGTESTTDSRDKVGMDGGGGRGRAVGVVEGRAEQEQGGHDGQAVKHIAEAKERQARLRVESRDEVCKGVTSSMRHRFVDDLRSLNSTEAWILGVLISIMVGLIVFLAYLGWFWAIGYNEATPDTRVLISPDDQPNESLSCEAITVHVHPNGGNNTGSPNDSAALKVVPCRETLFDVAHRGWAALGADAVGPNELRVFDGVGIQLGTLDEVVDGGHYYLVLAFEYWFWPGLYIGHVAVVPHLISPATGKPLEVETLALEPRLFLMRGFVSASEAEQVMAAANTTMKRSEVLDTSSSGSSTSKVSAVRTSSQAWLGWWTLVTWTLNARIEALTGVPSHNGERLQVIRYFNDQHYWAHHDYFDPAVHISRADLASGRNRMITVLFYLNDVEAGGATYFPRAAAPAGVGRGPLSSYTNCTAGVNVKPEPGAAIMFYSMHAAGHLDGALDVASLHGGCTVESGIKWGANRWLNNRRELQLLP</sequence>
<keyword evidence="10" id="KW-1185">Reference proteome</keyword>
<dbReference type="InterPro" id="IPR045054">
    <property type="entry name" value="P4HA-like"/>
</dbReference>
<dbReference type="GO" id="GO:0005506">
    <property type="term" value="F:iron ion binding"/>
    <property type="evidence" value="ECO:0007669"/>
    <property type="project" value="InterPro"/>
</dbReference>
<dbReference type="InterPro" id="IPR006620">
    <property type="entry name" value="Pro_4_hyd_alph"/>
</dbReference>
<dbReference type="eggNOG" id="KOG1591">
    <property type="taxonomic scope" value="Eukaryota"/>
</dbReference>
<evidence type="ECO:0000313" key="9">
    <source>
        <dbReference type="EMBL" id="KNC46346.1"/>
    </source>
</evidence>
<keyword evidence="2" id="KW-0479">Metal-binding</keyword>
<dbReference type="RefSeq" id="XP_013760639.1">
    <property type="nucleotide sequence ID" value="XM_013905185.1"/>
</dbReference>